<reference evidence="3 5" key="2">
    <citation type="submission" date="2018-06" db="EMBL/GenBank/DDBJ databases">
        <authorList>
            <consortium name="Pathogen Informatics"/>
            <person name="Doyle S."/>
        </authorList>
    </citation>
    <scope>NUCLEOTIDE SEQUENCE [LARGE SCALE GENOMIC DNA]</scope>
    <source>
        <strain evidence="3 5">NCTC13832</strain>
    </source>
</reference>
<evidence type="ECO:0000313" key="5">
    <source>
        <dbReference type="Proteomes" id="UP000254100"/>
    </source>
</evidence>
<evidence type="ECO:0000313" key="4">
    <source>
        <dbReference type="Proteomes" id="UP000032366"/>
    </source>
</evidence>
<sequence length="141" mass="16557">MIISIVLLVFIALIYFVQVYTAYLTFNLKNIKFGKSLIYFALPIFSLIVHILISYKLFKKKNFRKAFKMLGYSFSKYNIFLNIISGVILEEILIFETYGHSRMISKKEEVNLNKSKQEMTILQKVLRKPRNTANQVAPIYN</sequence>
<organism evidence="3 5">
    <name type="scientific">Staphylococcus microti</name>
    <dbReference type="NCBI Taxonomy" id="569857"/>
    <lineage>
        <taxon>Bacteria</taxon>
        <taxon>Bacillati</taxon>
        <taxon>Bacillota</taxon>
        <taxon>Bacilli</taxon>
        <taxon>Bacillales</taxon>
        <taxon>Staphylococcaceae</taxon>
        <taxon>Staphylococcus</taxon>
    </lineage>
</organism>
<evidence type="ECO:0000313" key="2">
    <source>
        <dbReference type="EMBL" id="KIX90567.1"/>
    </source>
</evidence>
<keyword evidence="4" id="KW-1185">Reference proteome</keyword>
<protein>
    <submittedName>
        <fullName evidence="3">Uncharacterized protein</fullName>
    </submittedName>
</protein>
<keyword evidence="1" id="KW-0472">Membrane</keyword>
<evidence type="ECO:0000313" key="3">
    <source>
        <dbReference type="EMBL" id="SUM57007.1"/>
    </source>
</evidence>
<proteinExistence type="predicted"/>
<dbReference type="Proteomes" id="UP000032366">
    <property type="component" value="Unassembled WGS sequence"/>
</dbReference>
<feature type="transmembrane region" description="Helical" evidence="1">
    <location>
        <begin position="37"/>
        <end position="58"/>
    </location>
</feature>
<gene>
    <name evidence="3" type="ORF">NCTC13832_00672</name>
    <name evidence="2" type="ORF">TP70_07070</name>
</gene>
<feature type="transmembrane region" description="Helical" evidence="1">
    <location>
        <begin position="79"/>
        <end position="98"/>
    </location>
</feature>
<dbReference type="Proteomes" id="UP000254100">
    <property type="component" value="Unassembled WGS sequence"/>
</dbReference>
<reference evidence="2 4" key="1">
    <citation type="submission" date="2015-01" db="EMBL/GenBank/DDBJ databases">
        <authorList>
            <person name="Guo J."/>
        </authorList>
    </citation>
    <scope>NUCLEOTIDE SEQUENCE [LARGE SCALE GENOMIC DNA]</scope>
    <source>
        <strain evidence="2 4">DSM 22147</strain>
    </source>
</reference>
<name>A0A0D6XPK7_9STAP</name>
<evidence type="ECO:0000256" key="1">
    <source>
        <dbReference type="SAM" id="Phobius"/>
    </source>
</evidence>
<accession>A0A0D6XPK7</accession>
<dbReference type="AlphaFoldDB" id="A0A0D6XPK7"/>
<keyword evidence="1" id="KW-0812">Transmembrane</keyword>
<dbReference type="EMBL" id="JXWY01000040">
    <property type="protein sequence ID" value="KIX90567.1"/>
    <property type="molecule type" value="Genomic_DNA"/>
</dbReference>
<dbReference type="EMBL" id="UHDT01000001">
    <property type="protein sequence ID" value="SUM57007.1"/>
    <property type="molecule type" value="Genomic_DNA"/>
</dbReference>
<dbReference type="RefSeq" id="WP_044360601.1">
    <property type="nucleotide sequence ID" value="NZ_JXWY01000040.1"/>
</dbReference>
<keyword evidence="1" id="KW-1133">Transmembrane helix</keyword>